<dbReference type="SUPFAM" id="SSF47413">
    <property type="entry name" value="lambda repressor-like DNA-binding domains"/>
    <property type="match status" value="1"/>
</dbReference>
<accession>A0A927AWB7</accession>
<comment type="caution">
    <text evidence="3">The sequence shown here is derived from an EMBL/GenBank/DDBJ whole genome shotgun (WGS) entry which is preliminary data.</text>
</comment>
<evidence type="ECO:0000313" key="3">
    <source>
        <dbReference type="EMBL" id="MBD2705584.1"/>
    </source>
</evidence>
<gene>
    <name evidence="2" type="ORF">IC229_33260</name>
    <name evidence="3" type="ORF">IC229_33560</name>
</gene>
<dbReference type="PROSITE" id="PS00716">
    <property type="entry name" value="SIGMA70_2"/>
    <property type="match status" value="1"/>
</dbReference>
<dbReference type="EMBL" id="JACWZY010000059">
    <property type="protein sequence ID" value="MBD2705525.1"/>
    <property type="molecule type" value="Genomic_DNA"/>
</dbReference>
<evidence type="ECO:0000313" key="4">
    <source>
        <dbReference type="Proteomes" id="UP000598820"/>
    </source>
</evidence>
<dbReference type="InterPro" id="IPR000943">
    <property type="entry name" value="RNA_pol_sigma70"/>
</dbReference>
<dbReference type="EMBL" id="JACWZY010000062">
    <property type="protein sequence ID" value="MBD2705584.1"/>
    <property type="molecule type" value="Genomic_DNA"/>
</dbReference>
<dbReference type="Proteomes" id="UP000598820">
    <property type="component" value="Unassembled WGS sequence"/>
</dbReference>
<dbReference type="Pfam" id="PF01381">
    <property type="entry name" value="HTH_3"/>
    <property type="match status" value="1"/>
</dbReference>
<dbReference type="GO" id="GO:0003677">
    <property type="term" value="F:DNA binding"/>
    <property type="evidence" value="ECO:0007669"/>
    <property type="project" value="InterPro"/>
</dbReference>
<protein>
    <submittedName>
        <fullName evidence="3">Helix-turn-helix transcriptional regulator</fullName>
    </submittedName>
</protein>
<dbReference type="GO" id="GO:0003700">
    <property type="term" value="F:DNA-binding transcription factor activity"/>
    <property type="evidence" value="ECO:0007669"/>
    <property type="project" value="InterPro"/>
</dbReference>
<feature type="domain" description="HTH cro/C1-type" evidence="1">
    <location>
        <begin position="24"/>
        <end position="67"/>
    </location>
</feature>
<dbReference type="SMART" id="SM00530">
    <property type="entry name" value="HTH_XRE"/>
    <property type="match status" value="1"/>
</dbReference>
<evidence type="ECO:0000259" key="1">
    <source>
        <dbReference type="PROSITE" id="PS50943"/>
    </source>
</evidence>
<dbReference type="InterPro" id="IPR010982">
    <property type="entry name" value="Lambda_DNA-bd_dom_sf"/>
</dbReference>
<dbReference type="PROSITE" id="PS50943">
    <property type="entry name" value="HTH_CROC1"/>
    <property type="match status" value="1"/>
</dbReference>
<organism evidence="3 4">
    <name type="scientific">Spirosoma profusum</name>
    <dbReference type="NCBI Taxonomy" id="2771354"/>
    <lineage>
        <taxon>Bacteria</taxon>
        <taxon>Pseudomonadati</taxon>
        <taxon>Bacteroidota</taxon>
        <taxon>Cytophagia</taxon>
        <taxon>Cytophagales</taxon>
        <taxon>Cytophagaceae</taxon>
        <taxon>Spirosoma</taxon>
    </lineage>
</organism>
<dbReference type="CDD" id="cd00093">
    <property type="entry name" value="HTH_XRE"/>
    <property type="match status" value="1"/>
</dbReference>
<evidence type="ECO:0000313" key="2">
    <source>
        <dbReference type="EMBL" id="MBD2705525.1"/>
    </source>
</evidence>
<name>A0A927AWB7_9BACT</name>
<dbReference type="RefSeq" id="WP_190893025.1">
    <property type="nucleotide sequence ID" value="NZ_JACWZY010000059.1"/>
</dbReference>
<dbReference type="AlphaFoldDB" id="A0A927AWB7"/>
<dbReference type="GO" id="GO:0006352">
    <property type="term" value="P:DNA-templated transcription initiation"/>
    <property type="evidence" value="ECO:0007669"/>
    <property type="project" value="InterPro"/>
</dbReference>
<dbReference type="Gene3D" id="1.10.260.40">
    <property type="entry name" value="lambda repressor-like DNA-binding domains"/>
    <property type="match status" value="1"/>
</dbReference>
<keyword evidence="4" id="KW-1185">Reference proteome</keyword>
<proteinExistence type="predicted"/>
<sequence length="71" mass="8351">MTVNLDLRKLAKALDEKRYKERVTLRELSKELGVSTSTLSRLESGRMPDLTTYIIVCRYLNRPFNHFFTVD</sequence>
<reference evidence="3" key="1">
    <citation type="submission" date="2020-09" db="EMBL/GenBank/DDBJ databases">
        <authorList>
            <person name="Kim M.K."/>
        </authorList>
    </citation>
    <scope>NUCLEOTIDE SEQUENCE</scope>
    <source>
        <strain evidence="3">BT702</strain>
    </source>
</reference>
<dbReference type="InterPro" id="IPR001387">
    <property type="entry name" value="Cro/C1-type_HTH"/>
</dbReference>